<keyword evidence="7 12" id="KW-0143">Chaperone</keyword>
<feature type="domain" description="PPIase FKBP-type" evidence="15">
    <location>
        <begin position="163"/>
        <end position="245"/>
    </location>
</feature>
<evidence type="ECO:0000256" key="11">
    <source>
        <dbReference type="ARBA" id="ARBA00029986"/>
    </source>
</evidence>
<evidence type="ECO:0000256" key="13">
    <source>
        <dbReference type="PROSITE-ProRule" id="PRU00277"/>
    </source>
</evidence>
<dbReference type="EMBL" id="FMWL01000005">
    <property type="protein sequence ID" value="SCZ78907.1"/>
    <property type="molecule type" value="Genomic_DNA"/>
</dbReference>
<dbReference type="InterPro" id="IPR037041">
    <property type="entry name" value="Trigger_fac_C_sf"/>
</dbReference>
<evidence type="ECO:0000256" key="4">
    <source>
        <dbReference type="ARBA" id="ARBA00016902"/>
    </source>
</evidence>
<dbReference type="EC" id="5.2.1.8" evidence="3 12"/>
<dbReference type="PROSITE" id="PS50059">
    <property type="entry name" value="FKBP_PPIASE"/>
    <property type="match status" value="1"/>
</dbReference>
<organism evidence="16 17">
    <name type="scientific">Acidaminobacter hydrogenoformans DSM 2784</name>
    <dbReference type="NCBI Taxonomy" id="1120920"/>
    <lineage>
        <taxon>Bacteria</taxon>
        <taxon>Bacillati</taxon>
        <taxon>Bacillota</taxon>
        <taxon>Clostridia</taxon>
        <taxon>Peptostreptococcales</taxon>
        <taxon>Acidaminobacteraceae</taxon>
        <taxon>Acidaminobacter</taxon>
    </lineage>
</organism>
<dbReference type="HAMAP" id="MF_00303">
    <property type="entry name" value="Trigger_factor_Tig"/>
    <property type="match status" value="1"/>
</dbReference>
<dbReference type="GO" id="GO:0005737">
    <property type="term" value="C:cytoplasm"/>
    <property type="evidence" value="ECO:0007669"/>
    <property type="project" value="UniProtKB-SubCell"/>
</dbReference>
<dbReference type="Gene3D" id="3.10.50.40">
    <property type="match status" value="1"/>
</dbReference>
<evidence type="ECO:0000256" key="7">
    <source>
        <dbReference type="ARBA" id="ARBA00023186"/>
    </source>
</evidence>
<gene>
    <name evidence="12" type="primary">tig</name>
    <name evidence="16" type="ORF">SAMN03080599_01501</name>
</gene>
<comment type="domain">
    <text evidence="12">Consists of 3 domains; the N-terminus binds the ribosome, the middle domain has PPIase activity, while the C-terminus has intrinsic chaperone activity on its own.</text>
</comment>
<dbReference type="SUPFAM" id="SSF109998">
    <property type="entry name" value="Triger factor/SurA peptide-binding domain-like"/>
    <property type="match status" value="1"/>
</dbReference>
<name>A0A1G5RYA2_9FIRM</name>
<dbReference type="GO" id="GO:0003755">
    <property type="term" value="F:peptidyl-prolyl cis-trans isomerase activity"/>
    <property type="evidence" value="ECO:0007669"/>
    <property type="project" value="UniProtKB-UniRule"/>
</dbReference>
<evidence type="ECO:0000256" key="1">
    <source>
        <dbReference type="ARBA" id="ARBA00000971"/>
    </source>
</evidence>
<dbReference type="Proteomes" id="UP000199208">
    <property type="component" value="Unassembled WGS sequence"/>
</dbReference>
<evidence type="ECO:0000256" key="8">
    <source>
        <dbReference type="ARBA" id="ARBA00023235"/>
    </source>
</evidence>
<dbReference type="GO" id="GO:0015031">
    <property type="term" value="P:protein transport"/>
    <property type="evidence" value="ECO:0007669"/>
    <property type="project" value="UniProtKB-UniRule"/>
</dbReference>
<keyword evidence="9 12" id="KW-0131">Cell cycle</keyword>
<dbReference type="InterPro" id="IPR008880">
    <property type="entry name" value="Trigger_fac_C"/>
</dbReference>
<dbReference type="Pfam" id="PF05697">
    <property type="entry name" value="Trigger_N"/>
    <property type="match status" value="1"/>
</dbReference>
<dbReference type="OrthoDB" id="9767721at2"/>
<dbReference type="InterPro" id="IPR036611">
    <property type="entry name" value="Trigger_fac_ribosome-bd_sf"/>
</dbReference>
<keyword evidence="12" id="KW-0963">Cytoplasm</keyword>
<accession>A0A1G5RYA2</accession>
<dbReference type="GO" id="GO:0051301">
    <property type="term" value="P:cell division"/>
    <property type="evidence" value="ECO:0007669"/>
    <property type="project" value="UniProtKB-KW"/>
</dbReference>
<dbReference type="GO" id="GO:0044183">
    <property type="term" value="F:protein folding chaperone"/>
    <property type="evidence" value="ECO:0007669"/>
    <property type="project" value="TreeGrafter"/>
</dbReference>
<proteinExistence type="inferred from homology"/>
<dbReference type="SUPFAM" id="SSF54534">
    <property type="entry name" value="FKBP-like"/>
    <property type="match status" value="1"/>
</dbReference>
<dbReference type="GO" id="GO:0043335">
    <property type="term" value="P:protein unfolding"/>
    <property type="evidence" value="ECO:0007669"/>
    <property type="project" value="TreeGrafter"/>
</dbReference>
<evidence type="ECO:0000313" key="16">
    <source>
        <dbReference type="EMBL" id="SCZ78907.1"/>
    </source>
</evidence>
<comment type="subcellular location">
    <subcellularLocation>
        <location evidence="12">Cytoplasm</location>
    </subcellularLocation>
    <text evidence="12">About half TF is bound to the ribosome near the polypeptide exit tunnel while the other half is free in the cytoplasm.</text>
</comment>
<evidence type="ECO:0000256" key="3">
    <source>
        <dbReference type="ARBA" id="ARBA00013194"/>
    </source>
</evidence>
<dbReference type="GO" id="GO:0043022">
    <property type="term" value="F:ribosome binding"/>
    <property type="evidence" value="ECO:0007669"/>
    <property type="project" value="TreeGrafter"/>
</dbReference>
<evidence type="ECO:0000256" key="6">
    <source>
        <dbReference type="ARBA" id="ARBA00023110"/>
    </source>
</evidence>
<dbReference type="Pfam" id="PF05698">
    <property type="entry name" value="Trigger_C"/>
    <property type="match status" value="1"/>
</dbReference>
<dbReference type="PANTHER" id="PTHR30560:SF3">
    <property type="entry name" value="TRIGGER FACTOR-LIKE PROTEIN TIG, CHLOROPLASTIC"/>
    <property type="match status" value="1"/>
</dbReference>
<dbReference type="InterPro" id="IPR027304">
    <property type="entry name" value="Trigger_fact/SurA_dom_sf"/>
</dbReference>
<evidence type="ECO:0000256" key="10">
    <source>
        <dbReference type="ARBA" id="ARBA00024849"/>
    </source>
</evidence>
<keyword evidence="5 12" id="KW-0132">Cell division</keyword>
<comment type="function">
    <text evidence="10 12">Involved in protein export. Acts as a chaperone by maintaining the newly synthesized protein in an open conformation. Functions as a peptidyl-prolyl cis-trans isomerase.</text>
</comment>
<dbReference type="InterPro" id="IPR046357">
    <property type="entry name" value="PPIase_dom_sf"/>
</dbReference>
<dbReference type="InterPro" id="IPR005215">
    <property type="entry name" value="Trig_fac"/>
</dbReference>
<dbReference type="Pfam" id="PF00254">
    <property type="entry name" value="FKBP_C"/>
    <property type="match status" value="1"/>
</dbReference>
<sequence length="429" mass="47666">MAFEQIKKEGNNVTLEMTVSAEAFEKAIQKVYNETKARYAIPGFRKGKVPRAIIEKQFGEGVFFEDAINELLPGAYSDAIDALGLEPVAQPDIDVKTISKETGLVIEAAVTVKPEATIENYKGVEVKKVETVVTEEEVDQEIEKIRDMNARLITIEDRPVQTDDTVTIDYAGSIDGVAFDGGTAEGQQLVIGSGQFIPGFEEQLIGANLGDHVAVKVSFPETYHAEELAGKEAVFEVDVKGIRVKELPEMDDELAKDTSEFDTLEELRADIKAKLVETAEKQNEMALRDSVIDAVVANLEADIPDAMVETEIDYMIRDFDSQLRYQGLDLDGYMKFTGGSLEDLKDQMRSDALARVKTTLAIEQISKKEAIAVTDEDLENEFVRIAERQGTDVENVKKVFASDNYEYLKNNLITKKTVDFLVEQASFTE</sequence>
<dbReference type="Gene3D" id="3.30.70.1050">
    <property type="entry name" value="Trigger factor ribosome-binding domain"/>
    <property type="match status" value="1"/>
</dbReference>
<evidence type="ECO:0000256" key="12">
    <source>
        <dbReference type="HAMAP-Rule" id="MF_00303"/>
    </source>
</evidence>
<dbReference type="AlphaFoldDB" id="A0A1G5RYA2"/>
<dbReference type="RefSeq" id="WP_092590265.1">
    <property type="nucleotide sequence ID" value="NZ_FMWL01000005.1"/>
</dbReference>
<dbReference type="SUPFAM" id="SSF102735">
    <property type="entry name" value="Trigger factor ribosome-binding domain"/>
    <property type="match status" value="1"/>
</dbReference>
<reference evidence="16 17" key="1">
    <citation type="submission" date="2016-10" db="EMBL/GenBank/DDBJ databases">
        <authorList>
            <person name="de Groot N.N."/>
        </authorList>
    </citation>
    <scope>NUCLEOTIDE SEQUENCE [LARGE SCALE GENOMIC DNA]</scope>
    <source>
        <strain evidence="16 17">DSM 2784</strain>
    </source>
</reference>
<dbReference type="FunFam" id="3.10.50.40:FF:000001">
    <property type="entry name" value="Trigger factor"/>
    <property type="match status" value="1"/>
</dbReference>
<evidence type="ECO:0000313" key="17">
    <source>
        <dbReference type="Proteomes" id="UP000199208"/>
    </source>
</evidence>
<comment type="similarity">
    <text evidence="2 12 14">Belongs to the FKBP-type PPIase family. Tig subfamily.</text>
</comment>
<evidence type="ECO:0000256" key="9">
    <source>
        <dbReference type="ARBA" id="ARBA00023306"/>
    </source>
</evidence>
<dbReference type="InterPro" id="IPR001179">
    <property type="entry name" value="PPIase_FKBP_dom"/>
</dbReference>
<evidence type="ECO:0000256" key="2">
    <source>
        <dbReference type="ARBA" id="ARBA00005464"/>
    </source>
</evidence>
<dbReference type="NCBIfam" id="TIGR00115">
    <property type="entry name" value="tig"/>
    <property type="match status" value="1"/>
</dbReference>
<keyword evidence="6 12" id="KW-0697">Rotamase</keyword>
<comment type="catalytic activity">
    <reaction evidence="1 12 13">
        <text>[protein]-peptidylproline (omega=180) = [protein]-peptidylproline (omega=0)</text>
        <dbReference type="Rhea" id="RHEA:16237"/>
        <dbReference type="Rhea" id="RHEA-COMP:10747"/>
        <dbReference type="Rhea" id="RHEA-COMP:10748"/>
        <dbReference type="ChEBI" id="CHEBI:83833"/>
        <dbReference type="ChEBI" id="CHEBI:83834"/>
        <dbReference type="EC" id="5.2.1.8"/>
    </reaction>
</comment>
<keyword evidence="8 12" id="KW-0413">Isomerase</keyword>
<dbReference type="Gene3D" id="1.10.3120.10">
    <property type="entry name" value="Trigger factor, C-terminal domain"/>
    <property type="match status" value="1"/>
</dbReference>
<evidence type="ECO:0000259" key="15">
    <source>
        <dbReference type="PROSITE" id="PS50059"/>
    </source>
</evidence>
<dbReference type="InterPro" id="IPR008881">
    <property type="entry name" value="Trigger_fac_ribosome-bd_bac"/>
</dbReference>
<dbReference type="PANTHER" id="PTHR30560">
    <property type="entry name" value="TRIGGER FACTOR CHAPERONE AND PEPTIDYL-PROLYL CIS/TRANS ISOMERASE"/>
    <property type="match status" value="1"/>
</dbReference>
<keyword evidence="17" id="KW-1185">Reference proteome</keyword>
<protein>
    <recommendedName>
        <fullName evidence="4 12">Trigger factor</fullName>
        <shortName evidence="12">TF</shortName>
        <ecNumber evidence="3 12">5.2.1.8</ecNumber>
    </recommendedName>
    <alternativeName>
        <fullName evidence="11 12">PPIase</fullName>
    </alternativeName>
</protein>
<dbReference type="PIRSF" id="PIRSF003095">
    <property type="entry name" value="Trigger_factor"/>
    <property type="match status" value="1"/>
</dbReference>
<evidence type="ECO:0000256" key="5">
    <source>
        <dbReference type="ARBA" id="ARBA00022618"/>
    </source>
</evidence>
<evidence type="ECO:0000256" key="14">
    <source>
        <dbReference type="RuleBase" id="RU003914"/>
    </source>
</evidence>
<dbReference type="GO" id="GO:0051083">
    <property type="term" value="P:'de novo' cotranslational protein folding"/>
    <property type="evidence" value="ECO:0007669"/>
    <property type="project" value="TreeGrafter"/>
</dbReference>
<dbReference type="STRING" id="1120920.SAMN03080599_01501"/>